<sequence>MSRIRSKTPRPVTMSTRKLSALYAAMLATVSKAAMCSDPSNANYPFSLYLLGDWGATIKPESCCYRHGFTNYDVVAEDVPCKNAEELLQALENKFLWQRDYVSPNDNRWILKDRFFVYRIEDAVTGVSVAIYTVDTNDADVHGAHLICCQCNGYSNNTGDCNNVARGDKFCCGGDTAMYDACMAKFTEWADDSRAQLAEQVKQDPATWKIVTTHYSAYLHYFKEGMLKWFDVLRDSGVQVWVNGHTHAAQHDYSETLKIHWLLSGNGGGILPDPPSPIPDYAASYVQSIWGYGNNEYGFMSLQASTEWLKLQYHTADSAWVFGKDLQTTKVGGVATKHCWYIPVDGTQGRQC</sequence>
<organism evidence="1 2">
    <name type="scientific">Peronosclerospora sorghi</name>
    <dbReference type="NCBI Taxonomy" id="230839"/>
    <lineage>
        <taxon>Eukaryota</taxon>
        <taxon>Sar</taxon>
        <taxon>Stramenopiles</taxon>
        <taxon>Oomycota</taxon>
        <taxon>Peronosporomycetes</taxon>
        <taxon>Peronosporales</taxon>
        <taxon>Peronosporaceae</taxon>
        <taxon>Peronosclerospora</taxon>
    </lineage>
</organism>
<keyword evidence="2" id="KW-1185">Reference proteome</keyword>
<evidence type="ECO:0000313" key="2">
    <source>
        <dbReference type="Proteomes" id="UP001163321"/>
    </source>
</evidence>
<gene>
    <name evidence="1" type="ORF">PsorP6_009848</name>
</gene>
<proteinExistence type="predicted"/>
<comment type="caution">
    <text evidence="1">The sequence shown here is derived from an EMBL/GenBank/DDBJ whole genome shotgun (WGS) entry which is preliminary data.</text>
</comment>
<dbReference type="Proteomes" id="UP001163321">
    <property type="component" value="Chromosome 5"/>
</dbReference>
<dbReference type="EMBL" id="CM047584">
    <property type="protein sequence ID" value="KAI9912230.1"/>
    <property type="molecule type" value="Genomic_DNA"/>
</dbReference>
<protein>
    <submittedName>
        <fullName evidence="1">Uncharacterized protein</fullName>
    </submittedName>
</protein>
<name>A0ACC0W226_9STRA</name>
<reference evidence="1 2" key="1">
    <citation type="journal article" date="2022" name="bioRxiv">
        <title>The genome of the oomycete Peronosclerospora sorghi, a cosmopolitan pathogen of maize and sorghum, is inflated with dispersed pseudogenes.</title>
        <authorList>
            <person name="Fletcher K."/>
            <person name="Martin F."/>
            <person name="Isakeit T."/>
            <person name="Cavanaugh K."/>
            <person name="Magill C."/>
            <person name="Michelmore R."/>
        </authorList>
    </citation>
    <scope>NUCLEOTIDE SEQUENCE [LARGE SCALE GENOMIC DNA]</scope>
    <source>
        <strain evidence="1">P6</strain>
    </source>
</reference>
<accession>A0ACC0W226</accession>
<evidence type="ECO:0000313" key="1">
    <source>
        <dbReference type="EMBL" id="KAI9912230.1"/>
    </source>
</evidence>